<dbReference type="RefSeq" id="WP_196272093.1">
    <property type="nucleotide sequence ID" value="NZ_JADQDO010000005.1"/>
</dbReference>
<accession>A0A931FR31</accession>
<comment type="caution">
    <text evidence="2">The sequence shown here is derived from an EMBL/GenBank/DDBJ whole genome shotgun (WGS) entry which is preliminary data.</text>
</comment>
<keyword evidence="3" id="KW-1185">Reference proteome</keyword>
<protein>
    <submittedName>
        <fullName evidence="2">DUF2497 domain-containing protein</fullName>
    </submittedName>
</protein>
<gene>
    <name evidence="2" type="ORF">I2H38_11970</name>
</gene>
<reference evidence="2" key="1">
    <citation type="submission" date="2020-11" db="EMBL/GenBank/DDBJ databases">
        <authorList>
            <person name="Kim M.K."/>
        </authorList>
    </citation>
    <scope>NUCLEOTIDE SEQUENCE</scope>
    <source>
        <strain evidence="2">BT350</strain>
    </source>
</reference>
<dbReference type="InterPro" id="IPR019632">
    <property type="entry name" value="DUF2497"/>
</dbReference>
<dbReference type="Proteomes" id="UP000599312">
    <property type="component" value="Unassembled WGS sequence"/>
</dbReference>
<evidence type="ECO:0000256" key="1">
    <source>
        <dbReference type="SAM" id="MobiDB-lite"/>
    </source>
</evidence>
<dbReference type="AlphaFoldDB" id="A0A931FR31"/>
<name>A0A931FR31_9HYPH</name>
<evidence type="ECO:0000313" key="2">
    <source>
        <dbReference type="EMBL" id="MBF9234098.1"/>
    </source>
</evidence>
<feature type="compositionally biased region" description="Acidic residues" evidence="1">
    <location>
        <begin position="62"/>
        <end position="72"/>
    </location>
</feature>
<proteinExistence type="predicted"/>
<dbReference type="Pfam" id="PF10691">
    <property type="entry name" value="DUF2497"/>
    <property type="match status" value="1"/>
</dbReference>
<organism evidence="2 3">
    <name type="scientific">Microvirga alba</name>
    <dbReference type="NCBI Taxonomy" id="2791025"/>
    <lineage>
        <taxon>Bacteria</taxon>
        <taxon>Pseudomonadati</taxon>
        <taxon>Pseudomonadota</taxon>
        <taxon>Alphaproteobacteria</taxon>
        <taxon>Hyphomicrobiales</taxon>
        <taxon>Methylobacteriaceae</taxon>
        <taxon>Microvirga</taxon>
    </lineage>
</organism>
<evidence type="ECO:0000313" key="3">
    <source>
        <dbReference type="Proteomes" id="UP000599312"/>
    </source>
</evidence>
<feature type="region of interest" description="Disordered" evidence="1">
    <location>
        <begin position="15"/>
        <end position="80"/>
    </location>
</feature>
<sequence>MEEILASIRRIIADDQDAMLGAKSPEPSPGPSPLRNVLDLAERQSPLAFASEPKAPGLGAYDGDEGEDEDERAEPFEAPVADFEPVYKIEKLVPSPLSPLKETSSDRPAPSVPADNVLLSQETNASVSDAFNRLDSSLPASSPKSMEDLVKEMLRPMLKSWLDDNLPPLVERLVQAEIERVARRGR</sequence>
<feature type="region of interest" description="Disordered" evidence="1">
    <location>
        <begin position="96"/>
        <end position="115"/>
    </location>
</feature>
<dbReference type="EMBL" id="JADQDO010000005">
    <property type="protein sequence ID" value="MBF9234098.1"/>
    <property type="molecule type" value="Genomic_DNA"/>
</dbReference>